<dbReference type="GO" id="GO:0043190">
    <property type="term" value="C:ATP-binding cassette (ABC) transporter complex"/>
    <property type="evidence" value="ECO:0007669"/>
    <property type="project" value="TreeGrafter"/>
</dbReference>
<dbReference type="PROSITE" id="PS50893">
    <property type="entry name" value="ABC_TRANSPORTER_2"/>
    <property type="match status" value="1"/>
</dbReference>
<dbReference type="Proteomes" id="UP000002663">
    <property type="component" value="Chromosome"/>
</dbReference>
<feature type="domain" description="ABC transporter" evidence="9">
    <location>
        <begin position="13"/>
        <end position="249"/>
    </location>
</feature>
<dbReference type="InterPro" id="IPR017871">
    <property type="entry name" value="ABC_transporter-like_CS"/>
</dbReference>
<dbReference type="PANTHER" id="PTHR43553">
    <property type="entry name" value="HEAVY METAL TRANSPORTER"/>
    <property type="match status" value="1"/>
</dbReference>
<proteinExistence type="inferred from homology"/>
<evidence type="ECO:0000256" key="3">
    <source>
        <dbReference type="ARBA" id="ARBA00022448"/>
    </source>
</evidence>
<evidence type="ECO:0000256" key="6">
    <source>
        <dbReference type="ARBA" id="ARBA00022840"/>
    </source>
</evidence>
<dbReference type="Pfam" id="PF00005">
    <property type="entry name" value="ABC_tran"/>
    <property type="match status" value="1"/>
</dbReference>
<evidence type="ECO:0000256" key="1">
    <source>
        <dbReference type="ARBA" id="ARBA00004202"/>
    </source>
</evidence>
<dbReference type="SUPFAM" id="SSF52540">
    <property type="entry name" value="P-loop containing nucleoside triphosphate hydrolases"/>
    <property type="match status" value="1"/>
</dbReference>
<keyword evidence="3" id="KW-0813">Transport</keyword>
<gene>
    <name evidence="10" type="ordered locus">TEH_10590</name>
</gene>
<comment type="subcellular location">
    <subcellularLocation>
        <location evidence="1">Cell membrane</location>
        <topology evidence="1">Peripheral membrane protein</topology>
    </subcellularLocation>
</comment>
<dbReference type="RefSeq" id="WP_014124446.1">
    <property type="nucleotide sequence ID" value="NC_016052.1"/>
</dbReference>
<evidence type="ECO:0000256" key="7">
    <source>
        <dbReference type="ARBA" id="ARBA00022967"/>
    </source>
</evidence>
<name>A0AAN1SH35_TETHN</name>
<keyword evidence="7" id="KW-1278">Translocase</keyword>
<dbReference type="AlphaFoldDB" id="A0AAN1SH35"/>
<evidence type="ECO:0000256" key="5">
    <source>
        <dbReference type="ARBA" id="ARBA00022741"/>
    </source>
</evidence>
<organism evidence="10 11">
    <name type="scientific">Tetragenococcus halophilus (strain DSM 20338 / JCM 20259 / NCIMB 9735 / NBRC 12172)</name>
    <name type="common">Pediococcus halophilus</name>
    <dbReference type="NCBI Taxonomy" id="945021"/>
    <lineage>
        <taxon>Bacteria</taxon>
        <taxon>Bacillati</taxon>
        <taxon>Bacillota</taxon>
        <taxon>Bacilli</taxon>
        <taxon>Lactobacillales</taxon>
        <taxon>Enterococcaceae</taxon>
        <taxon>Tetragenococcus</taxon>
    </lineage>
</organism>
<accession>A0AAN1SH35</accession>
<sequence>MKEIIFEVKHLSYTVESILNIEMDTIEHTLLEEINFQLYKNEIIGIVGENGAGKSTLCKLLAGIDAPSKGEILLESQNILEYSPQWKVHRDIAMVFQNIDEQFIGTSCREDVFLYLANFGFSEEEIELRLLDVAKELQVDTLLDSPLSELSGGQKQLLAIVEVLALKPKVLILDEPTARLDEINETIVLEQLEKIVAKKQVSIILVSHKMSELKHTDRILALANKRIEHNLFSNQFLTQYELLDYYHLDVSPMVEITHYLQKNDVALPLPKDLSMSAFMHNIRAVFKEGENDLS</sequence>
<dbReference type="GO" id="GO:0016887">
    <property type="term" value="F:ATP hydrolysis activity"/>
    <property type="evidence" value="ECO:0007669"/>
    <property type="project" value="InterPro"/>
</dbReference>
<reference evidence="10 11" key="1">
    <citation type="submission" date="2011-01" db="EMBL/GenBank/DDBJ databases">
        <title>Whole genome sequence of Tetragenococcus halophilus NBRC 12172.</title>
        <authorList>
            <person name="Nakazawa H."/>
            <person name="Omata S."/>
            <person name="Koga C."/>
            <person name="Watanabe Y."/>
            <person name="Katano Y."/>
            <person name="Ito N."/>
            <person name="Tsukatani N."/>
            <person name="Ankai A."/>
            <person name="Oguchi A."/>
            <person name="Fukui S."/>
            <person name="Yashiro I."/>
            <person name="Kamata S."/>
            <person name="Hashimoto Y."/>
            <person name="Yamazaki J."/>
            <person name="Taguchi H."/>
            <person name="Tanaka A."/>
            <person name="Koyama T."/>
            <person name="Ichige A."/>
            <person name="Hanya Y."/>
            <person name="Tanikawa S."/>
            <person name="Yamazaki S."/>
            <person name="Fujita N."/>
        </authorList>
    </citation>
    <scope>NUCLEOTIDE SEQUENCE [LARGE SCALE GENOMIC DNA]</scope>
    <source>
        <strain evidence="11">DSM 20338 / JCM 20259 / NCIMB 9735 / NBRC 12172</strain>
    </source>
</reference>
<evidence type="ECO:0000256" key="8">
    <source>
        <dbReference type="ARBA" id="ARBA00023136"/>
    </source>
</evidence>
<dbReference type="PROSITE" id="PS00211">
    <property type="entry name" value="ABC_TRANSPORTER_1"/>
    <property type="match status" value="1"/>
</dbReference>
<dbReference type="KEGG" id="thl:TEH_10590"/>
<dbReference type="InterPro" id="IPR050095">
    <property type="entry name" value="ECF_ABC_transporter_ATP-bd"/>
</dbReference>
<keyword evidence="8" id="KW-0472">Membrane</keyword>
<dbReference type="Gene3D" id="3.40.50.300">
    <property type="entry name" value="P-loop containing nucleotide triphosphate hydrolases"/>
    <property type="match status" value="1"/>
</dbReference>
<dbReference type="GO" id="GO:0042626">
    <property type="term" value="F:ATPase-coupled transmembrane transporter activity"/>
    <property type="evidence" value="ECO:0007669"/>
    <property type="project" value="TreeGrafter"/>
</dbReference>
<evidence type="ECO:0000256" key="2">
    <source>
        <dbReference type="ARBA" id="ARBA00005417"/>
    </source>
</evidence>
<dbReference type="GO" id="GO:0005524">
    <property type="term" value="F:ATP binding"/>
    <property type="evidence" value="ECO:0007669"/>
    <property type="project" value="UniProtKB-KW"/>
</dbReference>
<keyword evidence="5" id="KW-0547">Nucleotide-binding</keyword>
<dbReference type="InterPro" id="IPR027417">
    <property type="entry name" value="P-loop_NTPase"/>
</dbReference>
<dbReference type="CDD" id="cd03225">
    <property type="entry name" value="ABC_cobalt_CbiO_domain1"/>
    <property type="match status" value="1"/>
</dbReference>
<dbReference type="InterPro" id="IPR003439">
    <property type="entry name" value="ABC_transporter-like_ATP-bd"/>
</dbReference>
<evidence type="ECO:0000313" key="11">
    <source>
        <dbReference type="Proteomes" id="UP000002663"/>
    </source>
</evidence>
<evidence type="ECO:0000259" key="9">
    <source>
        <dbReference type="PROSITE" id="PS50893"/>
    </source>
</evidence>
<keyword evidence="4" id="KW-1003">Cell membrane</keyword>
<protein>
    <submittedName>
        <fullName evidence="10">ABC transporter ATP-binding protein</fullName>
    </submittedName>
</protein>
<comment type="similarity">
    <text evidence="2">Belongs to the ABC transporter superfamily.</text>
</comment>
<dbReference type="EMBL" id="AP012046">
    <property type="protein sequence ID" value="BAK94386.1"/>
    <property type="molecule type" value="Genomic_DNA"/>
</dbReference>
<keyword evidence="6 10" id="KW-0067">ATP-binding</keyword>
<dbReference type="InterPro" id="IPR015856">
    <property type="entry name" value="ABC_transpr_CbiO/EcfA_su"/>
</dbReference>
<dbReference type="InterPro" id="IPR003593">
    <property type="entry name" value="AAA+_ATPase"/>
</dbReference>
<evidence type="ECO:0000313" key="10">
    <source>
        <dbReference type="EMBL" id="BAK94386.1"/>
    </source>
</evidence>
<dbReference type="SMART" id="SM00382">
    <property type="entry name" value="AAA"/>
    <property type="match status" value="1"/>
</dbReference>
<evidence type="ECO:0000256" key="4">
    <source>
        <dbReference type="ARBA" id="ARBA00022475"/>
    </source>
</evidence>